<evidence type="ECO:0008006" key="3">
    <source>
        <dbReference type="Google" id="ProtNLM"/>
    </source>
</evidence>
<dbReference type="Gene3D" id="1.10.10.10">
    <property type="entry name" value="Winged helix-like DNA-binding domain superfamily/Winged helix DNA-binding domain"/>
    <property type="match status" value="1"/>
</dbReference>
<protein>
    <recommendedName>
        <fullName evidence="3">DUF3253 domain-containing protein</fullName>
    </recommendedName>
</protein>
<dbReference type="Pfam" id="PF11625">
    <property type="entry name" value="DUF3253"/>
    <property type="match status" value="1"/>
</dbReference>
<gene>
    <name evidence="1" type="ORF">BEN30_05905</name>
</gene>
<dbReference type="Proteomes" id="UP000095347">
    <property type="component" value="Unassembled WGS sequence"/>
</dbReference>
<evidence type="ECO:0000313" key="2">
    <source>
        <dbReference type="Proteomes" id="UP000095347"/>
    </source>
</evidence>
<organism evidence="1 2">
    <name type="scientific">Magnetovibrio blakemorei</name>
    <dbReference type="NCBI Taxonomy" id="28181"/>
    <lineage>
        <taxon>Bacteria</taxon>
        <taxon>Pseudomonadati</taxon>
        <taxon>Pseudomonadota</taxon>
        <taxon>Alphaproteobacteria</taxon>
        <taxon>Rhodospirillales</taxon>
        <taxon>Magnetovibrionaceae</taxon>
        <taxon>Magnetovibrio</taxon>
    </lineage>
</organism>
<dbReference type="EMBL" id="MCGG01000013">
    <property type="protein sequence ID" value="OEJ68467.1"/>
    <property type="molecule type" value="Genomic_DNA"/>
</dbReference>
<dbReference type="InterPro" id="IPR036388">
    <property type="entry name" value="WH-like_DNA-bd_sf"/>
</dbReference>
<proteinExistence type="predicted"/>
<dbReference type="InterPro" id="IPR036390">
    <property type="entry name" value="WH_DNA-bd_sf"/>
</dbReference>
<name>A0A1E5Q9S6_9PROT</name>
<dbReference type="OrthoDB" id="7631458at2"/>
<reference evidence="2" key="1">
    <citation type="submission" date="2016-07" db="EMBL/GenBank/DDBJ databases">
        <authorList>
            <person name="Florea S."/>
            <person name="Webb J.S."/>
            <person name="Jaromczyk J."/>
            <person name="Schardl C.L."/>
        </authorList>
    </citation>
    <scope>NUCLEOTIDE SEQUENCE [LARGE SCALE GENOMIC DNA]</scope>
    <source>
        <strain evidence="2">MV-1</strain>
    </source>
</reference>
<keyword evidence="2" id="KW-1185">Reference proteome</keyword>
<dbReference type="InterPro" id="IPR021660">
    <property type="entry name" value="DUF3253"/>
</dbReference>
<comment type="caution">
    <text evidence="1">The sequence shown here is derived from an EMBL/GenBank/DDBJ whole genome shotgun (WGS) entry which is preliminary data.</text>
</comment>
<dbReference type="SUPFAM" id="SSF46785">
    <property type="entry name" value="Winged helix' DNA-binding domain"/>
    <property type="match status" value="1"/>
</dbReference>
<accession>A0A1E5Q9S6</accession>
<sequence length="103" mass="11498">MTDMETPEGKSPAKDDPVAVAILGALANVSSLSFKDIAVHIAEHRRRPKDGPELWKRYLNAVKQQAVFLARQGRVEIIRKGEVADPNDFKGIVRLRLAQKKPK</sequence>
<dbReference type="AlphaFoldDB" id="A0A1E5Q9S6"/>
<evidence type="ECO:0000313" key="1">
    <source>
        <dbReference type="EMBL" id="OEJ68467.1"/>
    </source>
</evidence>